<gene>
    <name evidence="1" type="ORF">Rmf_16950</name>
</gene>
<name>A0ABM8HZG5_9PROT</name>
<dbReference type="EMBL" id="AP025637">
    <property type="protein sequence ID" value="BDG71766.1"/>
    <property type="molecule type" value="Genomic_DNA"/>
</dbReference>
<protein>
    <submittedName>
        <fullName evidence="1">Uncharacterized protein</fullName>
    </submittedName>
</protein>
<evidence type="ECO:0000313" key="1">
    <source>
        <dbReference type="EMBL" id="BDG71766.1"/>
    </source>
</evidence>
<evidence type="ECO:0000313" key="2">
    <source>
        <dbReference type="Proteomes" id="UP000831327"/>
    </source>
</evidence>
<accession>A0ABM8HZG5</accession>
<dbReference type="Proteomes" id="UP000831327">
    <property type="component" value="Chromosome"/>
</dbReference>
<reference evidence="1 2" key="1">
    <citation type="journal article" date="2016" name="Microbes Environ.">
        <title>Phylogenetically diverse aerobic anoxygenic phototrophic bacteria isolated from epilithic biofilms in Tama river, Japan.</title>
        <authorList>
            <person name="Hirose S."/>
            <person name="Matsuura K."/>
            <person name="Haruta S."/>
        </authorList>
    </citation>
    <scope>NUCLEOTIDE SEQUENCE [LARGE SCALE GENOMIC DNA]</scope>
    <source>
        <strain evidence="1 2">S08</strain>
    </source>
</reference>
<proteinExistence type="predicted"/>
<sequence length="69" mass="7769">MFTAPVAFAVTITPGDAAGFLQGTIKAENHSSHCTEIRFLVQPIRRRLDRAGRDYRVVVQQEQVPPTRF</sequence>
<organism evidence="1 2">
    <name type="scientific">Roseomonas fluvialis</name>
    <dbReference type="NCBI Taxonomy" id="1750527"/>
    <lineage>
        <taxon>Bacteria</taxon>
        <taxon>Pseudomonadati</taxon>
        <taxon>Pseudomonadota</taxon>
        <taxon>Alphaproteobacteria</taxon>
        <taxon>Acetobacterales</taxon>
        <taxon>Roseomonadaceae</taxon>
        <taxon>Roseomonas</taxon>
    </lineage>
</organism>
<keyword evidence="2" id="KW-1185">Reference proteome</keyword>